<sequence>MGEIRMEFSRGKYAMTADCRLHYFFALEEMKFNEIINVPQKYLLIQLITFVSICLGPIEFDFS</sequence>
<proteinExistence type="predicted"/>
<protein>
    <submittedName>
        <fullName evidence="1">Uncharacterized protein</fullName>
    </submittedName>
</protein>
<accession>A0A0A0KWU6</accession>
<dbReference type="Proteomes" id="UP000029981">
    <property type="component" value="Chromosome 4"/>
</dbReference>
<keyword evidence="2" id="KW-1185">Reference proteome</keyword>
<dbReference type="AlphaFoldDB" id="A0A0A0KWU6"/>
<dbReference type="Gramene" id="KGN54070">
    <property type="protein sequence ID" value="KGN54070"/>
    <property type="gene ID" value="Csa_4G280470"/>
</dbReference>
<reference evidence="1 2" key="1">
    <citation type="journal article" date="2009" name="Nat. Genet.">
        <title>The genome of the cucumber, Cucumis sativus L.</title>
        <authorList>
            <person name="Huang S."/>
            <person name="Li R."/>
            <person name="Zhang Z."/>
            <person name="Li L."/>
            <person name="Gu X."/>
            <person name="Fan W."/>
            <person name="Lucas W.J."/>
            <person name="Wang X."/>
            <person name="Xie B."/>
            <person name="Ni P."/>
            <person name="Ren Y."/>
            <person name="Zhu H."/>
            <person name="Li J."/>
            <person name="Lin K."/>
            <person name="Jin W."/>
            <person name="Fei Z."/>
            <person name="Li G."/>
            <person name="Staub J."/>
            <person name="Kilian A."/>
            <person name="van der Vossen E.A."/>
            <person name="Wu Y."/>
            <person name="Guo J."/>
            <person name="He J."/>
            <person name="Jia Z."/>
            <person name="Ren Y."/>
            <person name="Tian G."/>
            <person name="Lu Y."/>
            <person name="Ruan J."/>
            <person name="Qian W."/>
            <person name="Wang M."/>
            <person name="Huang Q."/>
            <person name="Li B."/>
            <person name="Xuan Z."/>
            <person name="Cao J."/>
            <person name="Asan"/>
            <person name="Wu Z."/>
            <person name="Zhang J."/>
            <person name="Cai Q."/>
            <person name="Bai Y."/>
            <person name="Zhao B."/>
            <person name="Han Y."/>
            <person name="Li Y."/>
            <person name="Li X."/>
            <person name="Wang S."/>
            <person name="Shi Q."/>
            <person name="Liu S."/>
            <person name="Cho W.K."/>
            <person name="Kim J.Y."/>
            <person name="Xu Y."/>
            <person name="Heller-Uszynska K."/>
            <person name="Miao H."/>
            <person name="Cheng Z."/>
            <person name="Zhang S."/>
            <person name="Wu J."/>
            <person name="Yang Y."/>
            <person name="Kang H."/>
            <person name="Li M."/>
            <person name="Liang H."/>
            <person name="Ren X."/>
            <person name="Shi Z."/>
            <person name="Wen M."/>
            <person name="Jian M."/>
            <person name="Yang H."/>
            <person name="Zhang G."/>
            <person name="Yang Z."/>
            <person name="Chen R."/>
            <person name="Liu S."/>
            <person name="Li J."/>
            <person name="Ma L."/>
            <person name="Liu H."/>
            <person name="Zhou Y."/>
            <person name="Zhao J."/>
            <person name="Fang X."/>
            <person name="Li G."/>
            <person name="Fang L."/>
            <person name="Li Y."/>
            <person name="Liu D."/>
            <person name="Zheng H."/>
            <person name="Zhang Y."/>
            <person name="Qin N."/>
            <person name="Li Z."/>
            <person name="Yang G."/>
            <person name="Yang S."/>
            <person name="Bolund L."/>
            <person name="Kristiansen K."/>
            <person name="Zheng H."/>
            <person name="Li S."/>
            <person name="Zhang X."/>
            <person name="Yang H."/>
            <person name="Wang J."/>
            <person name="Sun R."/>
            <person name="Zhang B."/>
            <person name="Jiang S."/>
            <person name="Wang J."/>
            <person name="Du Y."/>
            <person name="Li S."/>
        </authorList>
    </citation>
    <scope>NUCLEOTIDE SEQUENCE [LARGE SCALE GENOMIC DNA]</scope>
    <source>
        <strain evidence="2">cv. 9930</strain>
    </source>
</reference>
<organism evidence="1 2">
    <name type="scientific">Cucumis sativus</name>
    <name type="common">Cucumber</name>
    <dbReference type="NCBI Taxonomy" id="3659"/>
    <lineage>
        <taxon>Eukaryota</taxon>
        <taxon>Viridiplantae</taxon>
        <taxon>Streptophyta</taxon>
        <taxon>Embryophyta</taxon>
        <taxon>Tracheophyta</taxon>
        <taxon>Spermatophyta</taxon>
        <taxon>Magnoliopsida</taxon>
        <taxon>eudicotyledons</taxon>
        <taxon>Gunneridae</taxon>
        <taxon>Pentapetalae</taxon>
        <taxon>rosids</taxon>
        <taxon>fabids</taxon>
        <taxon>Cucurbitales</taxon>
        <taxon>Cucurbitaceae</taxon>
        <taxon>Benincaseae</taxon>
        <taxon>Cucumis</taxon>
    </lineage>
</organism>
<reference evidence="1 2" key="3">
    <citation type="journal article" date="2010" name="BMC Genomics">
        <title>Transcriptome sequencing and comparative analysis of cucumber flowers with different sex types.</title>
        <authorList>
            <person name="Guo S."/>
            <person name="Zheng Y."/>
            <person name="Joung J.G."/>
            <person name="Liu S."/>
            <person name="Zhang Z."/>
            <person name="Crasta O.R."/>
            <person name="Sobral B.W."/>
            <person name="Xu Y."/>
            <person name="Huang S."/>
            <person name="Fei Z."/>
        </authorList>
    </citation>
    <scope>NUCLEOTIDE SEQUENCE [LARGE SCALE GENOMIC DNA]</scope>
    <source>
        <strain evidence="2">cv. 9930</strain>
    </source>
</reference>
<reference evidence="1 2" key="2">
    <citation type="journal article" date="2009" name="PLoS ONE">
        <title>An integrated genetic and cytogenetic map of the cucumber genome.</title>
        <authorList>
            <person name="Ren Y."/>
            <person name="Zhang Z."/>
            <person name="Liu J."/>
            <person name="Staub J.E."/>
            <person name="Han Y."/>
            <person name="Cheng Z."/>
            <person name="Li X."/>
            <person name="Lu J."/>
            <person name="Miao H."/>
            <person name="Kang H."/>
            <person name="Xie B."/>
            <person name="Gu X."/>
            <person name="Wang X."/>
            <person name="Du Y."/>
            <person name="Jin W."/>
            <person name="Huang S."/>
        </authorList>
    </citation>
    <scope>NUCLEOTIDE SEQUENCE [LARGE SCALE GENOMIC DNA]</scope>
    <source>
        <strain evidence="2">cv. 9930</strain>
    </source>
</reference>
<dbReference type="EMBL" id="CM002925">
    <property type="protein sequence ID" value="KGN54070.1"/>
    <property type="molecule type" value="Genomic_DNA"/>
</dbReference>
<evidence type="ECO:0000313" key="2">
    <source>
        <dbReference type="Proteomes" id="UP000029981"/>
    </source>
</evidence>
<name>A0A0A0KWU6_CUCSA</name>
<evidence type="ECO:0000313" key="1">
    <source>
        <dbReference type="EMBL" id="KGN54070.1"/>
    </source>
</evidence>
<reference evidence="1 2" key="4">
    <citation type="journal article" date="2011" name="BMC Genomics">
        <title>RNA-Seq improves annotation of protein-coding genes in the cucumber genome.</title>
        <authorList>
            <person name="Li Z."/>
            <person name="Zhang Z."/>
            <person name="Yan P."/>
            <person name="Huang S."/>
            <person name="Fei Z."/>
            <person name="Lin K."/>
        </authorList>
    </citation>
    <scope>NUCLEOTIDE SEQUENCE [LARGE SCALE GENOMIC DNA]</scope>
    <source>
        <strain evidence="2">cv. 9930</strain>
    </source>
</reference>
<gene>
    <name evidence="1" type="ORF">Csa_4G280470</name>
</gene>